<dbReference type="EMBL" id="CAAALY010259387">
    <property type="protein sequence ID" value="VEL38897.1"/>
    <property type="molecule type" value="Genomic_DNA"/>
</dbReference>
<sequence length="150" mass="16919">MNNTCWTGERANQRLLGVYAASGYPAVNRLSATLQVAWSAELHQLARRYCRLRADSSLLGPLTSQLCRLVMPTPPTGSSTLVPDRQNDLSPRQRDKCIQFLDKRSGENGYTITPLSVLAYLYTLYPLIQLPSYHNFSLAYLPLVKMRDLL</sequence>
<name>A0A3S5B7Q0_9PLAT</name>
<dbReference type="Proteomes" id="UP000784294">
    <property type="component" value="Unassembled WGS sequence"/>
</dbReference>
<accession>A0A3S5B7Q0</accession>
<dbReference type="AlphaFoldDB" id="A0A3S5B7Q0"/>
<comment type="caution">
    <text evidence="1">The sequence shown here is derived from an EMBL/GenBank/DDBJ whole genome shotgun (WGS) entry which is preliminary data.</text>
</comment>
<protein>
    <submittedName>
        <fullName evidence="1">Uncharacterized protein</fullName>
    </submittedName>
</protein>
<evidence type="ECO:0000313" key="2">
    <source>
        <dbReference type="Proteomes" id="UP000784294"/>
    </source>
</evidence>
<organism evidence="1 2">
    <name type="scientific">Protopolystoma xenopodis</name>
    <dbReference type="NCBI Taxonomy" id="117903"/>
    <lineage>
        <taxon>Eukaryota</taxon>
        <taxon>Metazoa</taxon>
        <taxon>Spiralia</taxon>
        <taxon>Lophotrochozoa</taxon>
        <taxon>Platyhelminthes</taxon>
        <taxon>Monogenea</taxon>
        <taxon>Polyopisthocotylea</taxon>
        <taxon>Polystomatidea</taxon>
        <taxon>Polystomatidae</taxon>
        <taxon>Protopolystoma</taxon>
    </lineage>
</organism>
<keyword evidence="2" id="KW-1185">Reference proteome</keyword>
<evidence type="ECO:0000313" key="1">
    <source>
        <dbReference type="EMBL" id="VEL38897.1"/>
    </source>
</evidence>
<gene>
    <name evidence="1" type="ORF">PXEA_LOCUS32337</name>
</gene>
<proteinExistence type="predicted"/>
<reference evidence="1" key="1">
    <citation type="submission" date="2018-11" db="EMBL/GenBank/DDBJ databases">
        <authorList>
            <consortium name="Pathogen Informatics"/>
        </authorList>
    </citation>
    <scope>NUCLEOTIDE SEQUENCE</scope>
</reference>